<protein>
    <submittedName>
        <fullName evidence="1">Dcm</fullName>
    </submittedName>
</protein>
<proteinExistence type="predicted"/>
<organism evidence="1">
    <name type="scientific">Salmonella phage SP069</name>
    <dbReference type="NCBI Taxonomy" id="1173760"/>
    <lineage>
        <taxon>Viruses</taxon>
        <taxon>Duplodnaviria</taxon>
        <taxon>Heunggongvirae</taxon>
        <taxon>Uroviricota</taxon>
        <taxon>Caudoviricetes</taxon>
        <taxon>Nonanavirus</taxon>
        <taxon>Nonanavirus SP069</taxon>
    </lineage>
</organism>
<reference evidence="1" key="1">
    <citation type="journal article" date="2013" name="BMC Genomics">
        <title>Genomic characterization provides new insight into Salmonella phage diversity.</title>
        <authorList>
            <person name="Moreno Switt A.I."/>
            <person name="Orsi R.H."/>
            <person name="den Bakker H.C."/>
            <person name="Vongkamjan K."/>
            <person name="Altier C."/>
            <person name="Wiedmann M."/>
        </authorList>
    </citation>
    <scope>NUCLEOTIDE SEQUENCE</scope>
</reference>
<gene>
    <name evidence="1" type="ORF">SP069_00380</name>
</gene>
<sequence>MKVVWSLFDGSGIMGLPWAEAGYQVYCFNADKGNHVRHTVLCSLVAVVLLICTGAC</sequence>
<accession>S4TW34</accession>
<dbReference type="EMBL" id="KC139650">
    <property type="protein sequence ID" value="AGF89575.1"/>
    <property type="molecule type" value="Genomic_DNA"/>
</dbReference>
<evidence type="ECO:0000313" key="1">
    <source>
        <dbReference type="EMBL" id="AGF89575.1"/>
    </source>
</evidence>
<dbReference type="OrthoDB" id="14606at10239"/>
<name>S4TW34_9CAUD</name>